<dbReference type="RefSeq" id="WP_182294373.1">
    <property type="nucleotide sequence ID" value="NZ_CP059851.1"/>
</dbReference>
<dbReference type="KEGG" id="sand:H3309_08800"/>
<dbReference type="InterPro" id="IPR009915">
    <property type="entry name" value="NnrU_dom"/>
</dbReference>
<dbReference type="Proteomes" id="UP000515292">
    <property type="component" value="Chromosome"/>
</dbReference>
<keyword evidence="3 5" id="KW-1133">Transmembrane helix</keyword>
<feature type="transmembrane region" description="Helical" evidence="5">
    <location>
        <begin position="35"/>
        <end position="57"/>
    </location>
</feature>
<comment type="subcellular location">
    <subcellularLocation>
        <location evidence="1">Membrane</location>
        <topology evidence="1">Multi-pass membrane protein</topology>
    </subcellularLocation>
</comment>
<feature type="transmembrane region" description="Helical" evidence="5">
    <location>
        <begin position="137"/>
        <end position="154"/>
    </location>
</feature>
<name>A0A7G5IDT2_9SPHN</name>
<dbReference type="Pfam" id="PF07298">
    <property type="entry name" value="NnrU"/>
    <property type="match status" value="1"/>
</dbReference>
<evidence type="ECO:0000313" key="8">
    <source>
        <dbReference type="Proteomes" id="UP000515292"/>
    </source>
</evidence>
<reference evidence="7 8" key="1">
    <citation type="submission" date="2020-07" db="EMBL/GenBank/DDBJ databases">
        <title>Complete genome sequence for Sandaracinobacter sp. M6.</title>
        <authorList>
            <person name="Tang Y."/>
            <person name="Liu Q."/>
            <person name="Guo Z."/>
            <person name="Lei P."/>
            <person name="Huang B."/>
        </authorList>
    </citation>
    <scope>NUCLEOTIDE SEQUENCE [LARGE SCALE GENOMIC DNA]</scope>
    <source>
        <strain evidence="7 8">M6</strain>
    </source>
</reference>
<organism evidence="7 8">
    <name type="scientific">Sandaracinobacteroides saxicola</name>
    <dbReference type="NCBI Taxonomy" id="2759707"/>
    <lineage>
        <taxon>Bacteria</taxon>
        <taxon>Pseudomonadati</taxon>
        <taxon>Pseudomonadota</taxon>
        <taxon>Alphaproteobacteria</taxon>
        <taxon>Sphingomonadales</taxon>
        <taxon>Sphingosinicellaceae</taxon>
        <taxon>Sandaracinobacteroides</taxon>
    </lineage>
</organism>
<evidence type="ECO:0000256" key="1">
    <source>
        <dbReference type="ARBA" id="ARBA00004141"/>
    </source>
</evidence>
<evidence type="ECO:0000313" key="7">
    <source>
        <dbReference type="EMBL" id="QMW21524.1"/>
    </source>
</evidence>
<sequence>MTLLIVALAAFVGTHFLLSHPLRAPLVARLGPVGFQILYSLVAFATLGWAIHVYGGLEEVPLWTAGRGLYHPAALVMWLASVLFVGSITPANRALAGVPGSDRRPGGVLAITRHPMMWSFALWALVHGALAGDPPTLALCGAVLLLALVGAAGQDAKKQALDAGWAAYASQTSYWPLGAQLAGRRGWGDVWPGLWPVLGGTGFWLLMTWLHPSLMGAPVVGLWEWIA</sequence>
<keyword evidence="4 5" id="KW-0472">Membrane</keyword>
<evidence type="ECO:0000256" key="2">
    <source>
        <dbReference type="ARBA" id="ARBA00022692"/>
    </source>
</evidence>
<feature type="transmembrane region" description="Helical" evidence="5">
    <location>
        <begin position="69"/>
        <end position="88"/>
    </location>
</feature>
<feature type="domain" description="NnrU" evidence="6">
    <location>
        <begin position="3"/>
        <end position="218"/>
    </location>
</feature>
<dbReference type="GO" id="GO:0016020">
    <property type="term" value="C:membrane"/>
    <property type="evidence" value="ECO:0007669"/>
    <property type="project" value="UniProtKB-SubCell"/>
</dbReference>
<keyword evidence="8" id="KW-1185">Reference proteome</keyword>
<dbReference type="EMBL" id="CP059851">
    <property type="protein sequence ID" value="QMW21524.1"/>
    <property type="molecule type" value="Genomic_DNA"/>
</dbReference>
<accession>A0A7G5IDT2</accession>
<protein>
    <submittedName>
        <fullName evidence="7">MFS transporter</fullName>
    </submittedName>
</protein>
<keyword evidence="2 5" id="KW-0812">Transmembrane</keyword>
<evidence type="ECO:0000256" key="4">
    <source>
        <dbReference type="ARBA" id="ARBA00023136"/>
    </source>
</evidence>
<evidence type="ECO:0000259" key="6">
    <source>
        <dbReference type="Pfam" id="PF07298"/>
    </source>
</evidence>
<evidence type="ECO:0000256" key="5">
    <source>
        <dbReference type="SAM" id="Phobius"/>
    </source>
</evidence>
<proteinExistence type="predicted"/>
<evidence type="ECO:0000256" key="3">
    <source>
        <dbReference type="ARBA" id="ARBA00022989"/>
    </source>
</evidence>
<gene>
    <name evidence="7" type="ORF">H3309_08800</name>
</gene>
<dbReference type="AlphaFoldDB" id="A0A7G5IDT2"/>